<keyword evidence="6" id="KW-1185">Reference proteome</keyword>
<dbReference type="PANTHER" id="PTHR30146">
    <property type="entry name" value="LACI-RELATED TRANSCRIPTIONAL REPRESSOR"/>
    <property type="match status" value="1"/>
</dbReference>
<keyword evidence="3" id="KW-0804">Transcription</keyword>
<dbReference type="InterPro" id="IPR010982">
    <property type="entry name" value="Lambda_DNA-bd_dom_sf"/>
</dbReference>
<dbReference type="Gene3D" id="1.10.260.40">
    <property type="entry name" value="lambda repressor-like DNA-binding domains"/>
    <property type="match status" value="1"/>
</dbReference>
<dbReference type="Pfam" id="PF00532">
    <property type="entry name" value="Peripla_BP_1"/>
    <property type="match status" value="1"/>
</dbReference>
<dbReference type="PROSITE" id="PS50932">
    <property type="entry name" value="HTH_LACI_2"/>
    <property type="match status" value="1"/>
</dbReference>
<dbReference type="InterPro" id="IPR000843">
    <property type="entry name" value="HTH_LacI"/>
</dbReference>
<evidence type="ECO:0000256" key="2">
    <source>
        <dbReference type="ARBA" id="ARBA00023125"/>
    </source>
</evidence>
<keyword evidence="2" id="KW-0238">DNA-binding</keyword>
<dbReference type="GO" id="GO:0003700">
    <property type="term" value="F:DNA-binding transcription factor activity"/>
    <property type="evidence" value="ECO:0007669"/>
    <property type="project" value="TreeGrafter"/>
</dbReference>
<dbReference type="GO" id="GO:0000976">
    <property type="term" value="F:transcription cis-regulatory region binding"/>
    <property type="evidence" value="ECO:0007669"/>
    <property type="project" value="TreeGrafter"/>
</dbReference>
<dbReference type="Gene3D" id="3.40.50.2300">
    <property type="match status" value="2"/>
</dbReference>
<evidence type="ECO:0000259" key="4">
    <source>
        <dbReference type="PROSITE" id="PS50932"/>
    </source>
</evidence>
<dbReference type="Proteomes" id="UP000245535">
    <property type="component" value="Unassembled WGS sequence"/>
</dbReference>
<dbReference type="SUPFAM" id="SSF47413">
    <property type="entry name" value="lambda repressor-like DNA-binding domains"/>
    <property type="match status" value="1"/>
</dbReference>
<gene>
    <name evidence="5" type="ORF">BC781_10132</name>
</gene>
<dbReference type="EMBL" id="QGDO01000001">
    <property type="protein sequence ID" value="PWJ43686.1"/>
    <property type="molecule type" value="Genomic_DNA"/>
</dbReference>
<evidence type="ECO:0000313" key="5">
    <source>
        <dbReference type="EMBL" id="PWJ43686.1"/>
    </source>
</evidence>
<comment type="caution">
    <text evidence="5">The sequence shown here is derived from an EMBL/GenBank/DDBJ whole genome shotgun (WGS) entry which is preliminary data.</text>
</comment>
<dbReference type="CDD" id="cd06267">
    <property type="entry name" value="PBP1_LacI_sugar_binding-like"/>
    <property type="match status" value="1"/>
</dbReference>
<dbReference type="InterPro" id="IPR001761">
    <property type="entry name" value="Peripla_BP/Lac1_sug-bd_dom"/>
</dbReference>
<protein>
    <submittedName>
        <fullName evidence="5">LacI family transcriptional regulator</fullName>
    </submittedName>
</protein>
<evidence type="ECO:0000256" key="1">
    <source>
        <dbReference type="ARBA" id="ARBA00023015"/>
    </source>
</evidence>
<accession>A0A315ZDJ6</accession>
<reference evidence="5 6" key="1">
    <citation type="submission" date="2018-03" db="EMBL/GenBank/DDBJ databases">
        <title>Genomic Encyclopedia of Archaeal and Bacterial Type Strains, Phase II (KMG-II): from individual species to whole genera.</title>
        <authorList>
            <person name="Goeker M."/>
        </authorList>
    </citation>
    <scope>NUCLEOTIDE SEQUENCE [LARGE SCALE GENOMIC DNA]</scope>
    <source>
        <strain evidence="5 6">DSM 28229</strain>
    </source>
</reference>
<feature type="domain" description="HTH lacI-type" evidence="4">
    <location>
        <begin position="6"/>
        <end position="60"/>
    </location>
</feature>
<dbReference type="OrthoDB" id="9803256at2"/>
<dbReference type="RefSeq" id="WP_109615227.1">
    <property type="nucleotide sequence ID" value="NZ_QGDO01000001.1"/>
</dbReference>
<evidence type="ECO:0000313" key="6">
    <source>
        <dbReference type="Proteomes" id="UP000245535"/>
    </source>
</evidence>
<dbReference type="Pfam" id="PF00356">
    <property type="entry name" value="LacI"/>
    <property type="match status" value="1"/>
</dbReference>
<dbReference type="CDD" id="cd01392">
    <property type="entry name" value="HTH_LacI"/>
    <property type="match status" value="1"/>
</dbReference>
<dbReference type="SUPFAM" id="SSF53822">
    <property type="entry name" value="Periplasmic binding protein-like I"/>
    <property type="match status" value="1"/>
</dbReference>
<evidence type="ECO:0000256" key="3">
    <source>
        <dbReference type="ARBA" id="ARBA00023163"/>
    </source>
</evidence>
<name>A0A315ZDJ6_SEDFL</name>
<proteinExistence type="predicted"/>
<sequence>MSKKRYTIKDIAIKLDISVSTVSRVLRGAPDVNENTRRRVLSMVEALNYKRNPLAMSLASKKSYTIGVIVPELSVPFFGEAITGMQDYLQNNGYKVIVCPTGESYENEVNQVEMLRENRVDGIIISVSKETENYEHLYLAKEDLPVVMFDRVIPSLKKDFSKVIVNDREGAFNATAHLIEHGYKRIAHISGPKNLFICQERLMGYKEALEVYGLEFDESLLIHCNMRINASKATLQLLHLENRPDAIFAINDPVAFEIMSKLTRLGIKIPNEMGVIGYTGSKMAKLFNPSLSTIRQPAQRMGEEAARLILDEITQRSRNEKNIEPKQIELPTELISGESSIK</sequence>
<dbReference type="SMART" id="SM00354">
    <property type="entry name" value="HTH_LACI"/>
    <property type="match status" value="1"/>
</dbReference>
<dbReference type="PANTHER" id="PTHR30146:SF109">
    <property type="entry name" value="HTH-TYPE TRANSCRIPTIONAL REGULATOR GALS"/>
    <property type="match status" value="1"/>
</dbReference>
<dbReference type="AlphaFoldDB" id="A0A315ZDJ6"/>
<dbReference type="InterPro" id="IPR028082">
    <property type="entry name" value="Peripla_BP_I"/>
</dbReference>
<organism evidence="5 6">
    <name type="scientific">Sediminitomix flava</name>
    <dbReference type="NCBI Taxonomy" id="379075"/>
    <lineage>
        <taxon>Bacteria</taxon>
        <taxon>Pseudomonadati</taxon>
        <taxon>Bacteroidota</taxon>
        <taxon>Cytophagia</taxon>
        <taxon>Cytophagales</taxon>
        <taxon>Flammeovirgaceae</taxon>
        <taxon>Sediminitomix</taxon>
    </lineage>
</organism>
<keyword evidence="1" id="KW-0805">Transcription regulation</keyword>